<proteinExistence type="predicted"/>
<dbReference type="Pfam" id="PF12840">
    <property type="entry name" value="HTH_20"/>
    <property type="match status" value="1"/>
</dbReference>
<evidence type="ECO:0000313" key="2">
    <source>
        <dbReference type="Proteomes" id="UP001551695"/>
    </source>
</evidence>
<dbReference type="EMBL" id="JBFAKC010000006">
    <property type="protein sequence ID" value="MEV0708850.1"/>
    <property type="molecule type" value="Genomic_DNA"/>
</dbReference>
<dbReference type="InterPro" id="IPR011991">
    <property type="entry name" value="ArsR-like_HTH"/>
</dbReference>
<accession>A0ABV3FTV4</accession>
<keyword evidence="2" id="KW-1185">Reference proteome</keyword>
<name>A0ABV3FTV4_9NOCA</name>
<dbReference type="RefSeq" id="WP_109528294.1">
    <property type="nucleotide sequence ID" value="NZ_JBEXKW010000010.1"/>
</dbReference>
<dbReference type="Proteomes" id="UP001551695">
    <property type="component" value="Unassembled WGS sequence"/>
</dbReference>
<sequence length="169" mass="17892">MDLEGRVAELERRIAALEGGRTTPAQADTAPGDELWAVNRLRAEFSGSGVTNGGVLVTGSGRLPAGDEYGWQMAFTTDDLLLDDADGAAECLAALSSPVRLRLLRAILAGRRTASDLAELDGVGTSAQIYHHLRQLAAVGWLQTAGRGRFEVPKGRVVPLMVALASARR</sequence>
<evidence type="ECO:0000313" key="1">
    <source>
        <dbReference type="EMBL" id="MEV0708850.1"/>
    </source>
</evidence>
<dbReference type="SUPFAM" id="SSF46785">
    <property type="entry name" value="Winged helix' DNA-binding domain"/>
    <property type="match status" value="1"/>
</dbReference>
<organism evidence="1 2">
    <name type="scientific">Nocardia aurea</name>
    <dbReference type="NCBI Taxonomy" id="2144174"/>
    <lineage>
        <taxon>Bacteria</taxon>
        <taxon>Bacillati</taxon>
        <taxon>Actinomycetota</taxon>
        <taxon>Actinomycetes</taxon>
        <taxon>Mycobacteriales</taxon>
        <taxon>Nocardiaceae</taxon>
        <taxon>Nocardia</taxon>
    </lineage>
</organism>
<protein>
    <submittedName>
        <fullName evidence="1">Winged helix-turn-helix domain-containing protein</fullName>
    </submittedName>
</protein>
<reference evidence="1 2" key="1">
    <citation type="submission" date="2024-06" db="EMBL/GenBank/DDBJ databases">
        <title>The Natural Products Discovery Center: Release of the First 8490 Sequenced Strains for Exploring Actinobacteria Biosynthetic Diversity.</title>
        <authorList>
            <person name="Kalkreuter E."/>
            <person name="Kautsar S.A."/>
            <person name="Yang D."/>
            <person name="Bader C.D."/>
            <person name="Teijaro C.N."/>
            <person name="Fluegel L."/>
            <person name="Davis C.M."/>
            <person name="Simpson J.R."/>
            <person name="Lauterbach L."/>
            <person name="Steele A.D."/>
            <person name="Gui C."/>
            <person name="Meng S."/>
            <person name="Li G."/>
            <person name="Viehrig K."/>
            <person name="Ye F."/>
            <person name="Su P."/>
            <person name="Kiefer A.F."/>
            <person name="Nichols A."/>
            <person name="Cepeda A.J."/>
            <person name="Yan W."/>
            <person name="Fan B."/>
            <person name="Jiang Y."/>
            <person name="Adhikari A."/>
            <person name="Zheng C.-J."/>
            <person name="Schuster L."/>
            <person name="Cowan T.M."/>
            <person name="Smanski M.J."/>
            <person name="Chevrette M.G."/>
            <person name="De Carvalho L.P.S."/>
            <person name="Shen B."/>
        </authorList>
    </citation>
    <scope>NUCLEOTIDE SEQUENCE [LARGE SCALE GENOMIC DNA]</scope>
    <source>
        <strain evidence="1 2">NPDC050403</strain>
    </source>
</reference>
<dbReference type="InterPro" id="IPR036388">
    <property type="entry name" value="WH-like_DNA-bd_sf"/>
</dbReference>
<comment type="caution">
    <text evidence="1">The sequence shown here is derived from an EMBL/GenBank/DDBJ whole genome shotgun (WGS) entry which is preliminary data.</text>
</comment>
<gene>
    <name evidence="1" type="ORF">AB0I48_14925</name>
</gene>
<dbReference type="Gene3D" id="1.10.10.10">
    <property type="entry name" value="Winged helix-like DNA-binding domain superfamily/Winged helix DNA-binding domain"/>
    <property type="match status" value="1"/>
</dbReference>
<dbReference type="CDD" id="cd00090">
    <property type="entry name" value="HTH_ARSR"/>
    <property type="match status" value="1"/>
</dbReference>
<dbReference type="InterPro" id="IPR036390">
    <property type="entry name" value="WH_DNA-bd_sf"/>
</dbReference>